<sequence>MRIAFLSPLSRRLSHTAFLDPGLGGNETTYVLWAEEMARRGHEVDLHSLDPHRETHAGVRYRHLDDFDSNAGSYDMLIACRAPSVLRGGRRAPVQVLVLGDRHIEQAEAVTTQNCDFVWYNSWTQYETLAARFPSDIPFVIGSCGVEDALLTRPVAKAPLNFLHSSAPYRGLARMLKLWPAIRARHPDAVLHITGGYRLWGYDETQSRGFLENDVRAEDLDAPGIVYHGAVPREAYLELLSRCSYFVYPTAYEEMCCIAALEASALGVVPVVSGIAALRERVTHGVDGLLLAEGADDRDIVDTLFFASKSVELTNYLSRNARRTATAFSTSSMVGKLLDAVSDTRERQHAY</sequence>
<dbReference type="Proteomes" id="UP000220629">
    <property type="component" value="Unassembled WGS sequence"/>
</dbReference>
<keyword evidence="1" id="KW-0808">Transferase</keyword>
<organism evidence="3 4">
    <name type="scientific">Burkholderia gladioli</name>
    <name type="common">Pseudomonas marginata</name>
    <name type="synonym">Phytomonas marginata</name>
    <dbReference type="NCBI Taxonomy" id="28095"/>
    <lineage>
        <taxon>Bacteria</taxon>
        <taxon>Pseudomonadati</taxon>
        <taxon>Pseudomonadota</taxon>
        <taxon>Betaproteobacteria</taxon>
        <taxon>Burkholderiales</taxon>
        <taxon>Burkholderiaceae</taxon>
        <taxon>Burkholderia</taxon>
    </lineage>
</organism>
<dbReference type="CDD" id="cd03801">
    <property type="entry name" value="GT4_PimA-like"/>
    <property type="match status" value="1"/>
</dbReference>
<dbReference type="PANTHER" id="PTHR46401:SF2">
    <property type="entry name" value="GLYCOSYLTRANSFERASE WBBK-RELATED"/>
    <property type="match status" value="1"/>
</dbReference>
<dbReference type="EMBL" id="PDDY01000001">
    <property type="protein sequence ID" value="PEH42591.1"/>
    <property type="molecule type" value="Genomic_DNA"/>
</dbReference>
<comment type="caution">
    <text evidence="3">The sequence shown here is derived from an EMBL/GenBank/DDBJ whole genome shotgun (WGS) entry which is preliminary data.</text>
</comment>
<evidence type="ECO:0000313" key="4">
    <source>
        <dbReference type="Proteomes" id="UP000220629"/>
    </source>
</evidence>
<dbReference type="GO" id="GO:0009103">
    <property type="term" value="P:lipopolysaccharide biosynthetic process"/>
    <property type="evidence" value="ECO:0007669"/>
    <property type="project" value="TreeGrafter"/>
</dbReference>
<dbReference type="SUPFAM" id="SSF53756">
    <property type="entry name" value="UDP-Glycosyltransferase/glycogen phosphorylase"/>
    <property type="match status" value="1"/>
</dbReference>
<dbReference type="Gene3D" id="3.40.50.2000">
    <property type="entry name" value="Glycogen Phosphorylase B"/>
    <property type="match status" value="1"/>
</dbReference>
<evidence type="ECO:0000256" key="1">
    <source>
        <dbReference type="ARBA" id="ARBA00022679"/>
    </source>
</evidence>
<feature type="domain" description="Glycosyl transferase family 1" evidence="2">
    <location>
        <begin position="162"/>
        <end position="323"/>
    </location>
</feature>
<proteinExistence type="predicted"/>
<name>A0A2A7SGB5_BURGA</name>
<dbReference type="InterPro" id="IPR001296">
    <property type="entry name" value="Glyco_trans_1"/>
</dbReference>
<dbReference type="AlphaFoldDB" id="A0A2A7SGB5"/>
<gene>
    <name evidence="3" type="ORF">CRM94_10745</name>
</gene>
<dbReference type="GO" id="GO:0016757">
    <property type="term" value="F:glycosyltransferase activity"/>
    <property type="evidence" value="ECO:0007669"/>
    <property type="project" value="InterPro"/>
</dbReference>
<accession>A0A2A7SGB5</accession>
<dbReference type="Pfam" id="PF00534">
    <property type="entry name" value="Glycos_transf_1"/>
    <property type="match status" value="1"/>
</dbReference>
<reference evidence="4" key="1">
    <citation type="submission" date="2017-09" db="EMBL/GenBank/DDBJ databases">
        <title>FDA dAtabase for Regulatory Grade micrObial Sequences (FDA-ARGOS): Supporting development and validation of Infectious Disease Dx tests.</title>
        <authorList>
            <person name="Minogue T."/>
            <person name="Wolcott M."/>
            <person name="Wasieloski L."/>
            <person name="Aguilar W."/>
            <person name="Moore D."/>
            <person name="Tallon L."/>
            <person name="Sadzewicz L."/>
            <person name="Ott S."/>
            <person name="Zhao X."/>
            <person name="Nagaraj S."/>
            <person name="Vavikolanu K."/>
            <person name="Aluvathingal J."/>
            <person name="Nadendla S."/>
            <person name="Sichtig H."/>
        </authorList>
    </citation>
    <scope>NUCLEOTIDE SEQUENCE [LARGE SCALE GENOMIC DNA]</scope>
    <source>
        <strain evidence="4">FDAARGOS_390</strain>
    </source>
</reference>
<dbReference type="RefSeq" id="WP_096751174.1">
    <property type="nucleotide sequence ID" value="NZ_CADEPO010000018.1"/>
</dbReference>
<protein>
    <recommendedName>
        <fullName evidence="2">Glycosyl transferase family 1 domain-containing protein</fullName>
    </recommendedName>
</protein>
<evidence type="ECO:0000259" key="2">
    <source>
        <dbReference type="Pfam" id="PF00534"/>
    </source>
</evidence>
<dbReference type="PANTHER" id="PTHR46401">
    <property type="entry name" value="GLYCOSYLTRANSFERASE WBBK-RELATED"/>
    <property type="match status" value="1"/>
</dbReference>
<evidence type="ECO:0000313" key="3">
    <source>
        <dbReference type="EMBL" id="PEH42591.1"/>
    </source>
</evidence>